<comment type="caution">
    <text evidence="1">The sequence shown here is derived from an EMBL/GenBank/DDBJ whole genome shotgun (WGS) entry which is preliminary data.</text>
</comment>
<proteinExistence type="predicted"/>
<protein>
    <submittedName>
        <fullName evidence="1">Uncharacterized protein</fullName>
    </submittedName>
</protein>
<feature type="non-terminal residue" evidence="1">
    <location>
        <position position="54"/>
    </location>
</feature>
<gene>
    <name evidence="1" type="ORF">S01H1_43532</name>
</gene>
<reference evidence="1" key="1">
    <citation type="journal article" date="2014" name="Front. Microbiol.">
        <title>High frequency of phylogenetically diverse reductive dehalogenase-homologous genes in deep subseafloor sedimentary metagenomes.</title>
        <authorList>
            <person name="Kawai M."/>
            <person name="Futagami T."/>
            <person name="Toyoda A."/>
            <person name="Takaki Y."/>
            <person name="Nishi S."/>
            <person name="Hori S."/>
            <person name="Arai W."/>
            <person name="Tsubouchi T."/>
            <person name="Morono Y."/>
            <person name="Uchiyama I."/>
            <person name="Ito T."/>
            <person name="Fujiyama A."/>
            <person name="Inagaki F."/>
            <person name="Takami H."/>
        </authorList>
    </citation>
    <scope>NUCLEOTIDE SEQUENCE</scope>
    <source>
        <strain evidence="1">Expedition CK06-06</strain>
    </source>
</reference>
<accession>X0VJG2</accession>
<organism evidence="1">
    <name type="scientific">marine sediment metagenome</name>
    <dbReference type="NCBI Taxonomy" id="412755"/>
    <lineage>
        <taxon>unclassified sequences</taxon>
        <taxon>metagenomes</taxon>
        <taxon>ecological metagenomes</taxon>
    </lineage>
</organism>
<dbReference type="EMBL" id="BARS01027737">
    <property type="protein sequence ID" value="GAG00706.1"/>
    <property type="molecule type" value="Genomic_DNA"/>
</dbReference>
<evidence type="ECO:0000313" key="1">
    <source>
        <dbReference type="EMBL" id="GAG00706.1"/>
    </source>
</evidence>
<sequence>MANKKREKPKHLGRGLASLFDPMPSGGVEAVLKSGLGMPLDRITGYYKLKIKIA</sequence>
<name>X0VJG2_9ZZZZ</name>
<dbReference type="AlphaFoldDB" id="X0VJG2"/>